<name>A0A7G8Q4K6_9GAMM</name>
<dbReference type="InterPro" id="IPR045677">
    <property type="entry name" value="DUF6197"/>
</dbReference>
<dbReference type="Pfam" id="PF19698">
    <property type="entry name" value="DUF6197"/>
    <property type="match status" value="1"/>
</dbReference>
<organism evidence="1 2">
    <name type="scientific">Dyella telluris</name>
    <dbReference type="NCBI Taxonomy" id="2763498"/>
    <lineage>
        <taxon>Bacteria</taxon>
        <taxon>Pseudomonadati</taxon>
        <taxon>Pseudomonadota</taxon>
        <taxon>Gammaproteobacteria</taxon>
        <taxon>Lysobacterales</taxon>
        <taxon>Rhodanobacteraceae</taxon>
        <taxon>Dyella</taxon>
    </lineage>
</organism>
<dbReference type="AlphaFoldDB" id="A0A7G8Q4K6"/>
<dbReference type="RefSeq" id="WP_187057173.1">
    <property type="nucleotide sequence ID" value="NZ_CP060412.1"/>
</dbReference>
<evidence type="ECO:0000313" key="2">
    <source>
        <dbReference type="Proteomes" id="UP000515873"/>
    </source>
</evidence>
<dbReference type="Proteomes" id="UP000515873">
    <property type="component" value="Chromosome"/>
</dbReference>
<protein>
    <submittedName>
        <fullName evidence="1">Uncharacterized protein</fullName>
    </submittedName>
</protein>
<sequence length="143" mass="15565">MSKNILKPEQIAKLKKLKNAKLQALVGAFLILKNPARWIKGSYATDKKGNGRTGVHSEALNAKCFCTVGALRRADFELYGDNADSSNGAESILDKAVAKFTKGGQDEVINFNDAEGTKHKDVLTLLGDVIRRESRGRIEASAF</sequence>
<dbReference type="EMBL" id="CP060412">
    <property type="protein sequence ID" value="QNK01714.1"/>
    <property type="molecule type" value="Genomic_DNA"/>
</dbReference>
<dbReference type="KEGG" id="dtl:H8F01_00595"/>
<reference evidence="1 2" key="1">
    <citation type="submission" date="2020-08" db="EMBL/GenBank/DDBJ databases">
        <title>Dyella sp. G9 isolated from forest soil.</title>
        <authorList>
            <person name="Fu J."/>
            <person name="Qiu L."/>
        </authorList>
    </citation>
    <scope>NUCLEOTIDE SEQUENCE [LARGE SCALE GENOMIC DNA]</scope>
    <source>
        <strain evidence="1 2">G9</strain>
    </source>
</reference>
<accession>A0A7G8Q4K6</accession>
<evidence type="ECO:0000313" key="1">
    <source>
        <dbReference type="EMBL" id="QNK01714.1"/>
    </source>
</evidence>
<gene>
    <name evidence="1" type="ORF">H8F01_00595</name>
</gene>
<proteinExistence type="predicted"/>
<keyword evidence="2" id="KW-1185">Reference proteome</keyword>